<name>A0A2P9AG57_9HYPH</name>
<dbReference type="NCBIfam" id="TIGR02991">
    <property type="entry name" value="ectoine_eutB"/>
    <property type="match status" value="1"/>
</dbReference>
<comment type="similarity">
    <text evidence="2">Belongs to the serine/threonine dehydratase family.</text>
</comment>
<protein>
    <submittedName>
        <fullName evidence="6">Putative threonine dehydratase</fullName>
        <ecNumber evidence="6">4.3.1.19</ecNumber>
    </submittedName>
</protein>
<dbReference type="FunFam" id="3.40.50.1100:FF:000005">
    <property type="entry name" value="Threonine dehydratase catabolic"/>
    <property type="match status" value="1"/>
</dbReference>
<evidence type="ECO:0000259" key="5">
    <source>
        <dbReference type="Pfam" id="PF00291"/>
    </source>
</evidence>
<proteinExistence type="inferred from homology"/>
<keyword evidence="3" id="KW-0663">Pyridoxal phosphate</keyword>
<keyword evidence="4 6" id="KW-0456">Lyase</keyword>
<keyword evidence="7" id="KW-1185">Reference proteome</keyword>
<evidence type="ECO:0000256" key="1">
    <source>
        <dbReference type="ARBA" id="ARBA00001933"/>
    </source>
</evidence>
<evidence type="ECO:0000256" key="2">
    <source>
        <dbReference type="ARBA" id="ARBA00010869"/>
    </source>
</evidence>
<dbReference type="RefSeq" id="WP_123147652.1">
    <property type="nucleotide sequence ID" value="NZ_FUIG01000019.1"/>
</dbReference>
<dbReference type="InterPro" id="IPR036052">
    <property type="entry name" value="TrpB-like_PALP_sf"/>
</dbReference>
<dbReference type="InterPro" id="IPR000634">
    <property type="entry name" value="Ser/Thr_deHydtase_PyrdxlP-BS"/>
</dbReference>
<dbReference type="GO" id="GO:0004794">
    <property type="term" value="F:threonine deaminase activity"/>
    <property type="evidence" value="ECO:0007669"/>
    <property type="project" value="UniProtKB-EC"/>
</dbReference>
<comment type="cofactor">
    <cofactor evidence="1">
        <name>pyridoxal 5'-phosphate</name>
        <dbReference type="ChEBI" id="CHEBI:597326"/>
    </cofactor>
</comment>
<sequence length="328" mass="34375">MIQLPDINEARRRISDVIVNTPLVRSPGLSSGTGVEVFLKMEHRQKTGSFKLRGATNAISHLTEAEKIRGVVTASTGNHGRAVSYAATAAKVRATICVSSLVHENKIAEIRRLGADLRIIGNSYDQAEQEAERLAEHDRMVMIHASDNPRIIAGQGTIGLELLEALPNVATVLVALGSGGLSAGVGLAISSLRPSARILGVSMDRGAAMKASLEAGHPVEVEELPSLADALCGGIGLQNKLTFKACQSLLDDVILVSEAEIAAGIRYAYDHEHEVVEGAGAVGISALLAGKVTALKGPVAIIISGGNIDMPLHRRVMAGDPTIFQQVG</sequence>
<dbReference type="Pfam" id="PF00291">
    <property type="entry name" value="PALP"/>
    <property type="match status" value="1"/>
</dbReference>
<feature type="domain" description="Tryptophan synthase beta chain-like PALP" evidence="5">
    <location>
        <begin position="14"/>
        <end position="305"/>
    </location>
</feature>
<reference evidence="7" key="1">
    <citation type="submission" date="2016-12" db="EMBL/GenBank/DDBJ databases">
        <authorList>
            <person name="Brunel B."/>
        </authorList>
    </citation>
    <scope>NUCLEOTIDE SEQUENCE [LARGE SCALE GENOMIC DNA]</scope>
</reference>
<dbReference type="InterPro" id="IPR050147">
    <property type="entry name" value="Ser/Thr_Dehydratase"/>
</dbReference>
<organism evidence="6 7">
    <name type="scientific">Mesorhizobium delmotii</name>
    <dbReference type="NCBI Taxonomy" id="1631247"/>
    <lineage>
        <taxon>Bacteria</taxon>
        <taxon>Pseudomonadati</taxon>
        <taxon>Pseudomonadota</taxon>
        <taxon>Alphaproteobacteria</taxon>
        <taxon>Hyphomicrobiales</taxon>
        <taxon>Phyllobacteriaceae</taxon>
        <taxon>Mesorhizobium</taxon>
    </lineage>
</organism>
<dbReference type="InterPro" id="IPR014333">
    <property type="entry name" value="Ectoine_EutB"/>
</dbReference>
<dbReference type="SUPFAM" id="SSF53686">
    <property type="entry name" value="Tryptophan synthase beta subunit-like PLP-dependent enzymes"/>
    <property type="match status" value="1"/>
</dbReference>
<dbReference type="GO" id="GO:0009097">
    <property type="term" value="P:isoleucine biosynthetic process"/>
    <property type="evidence" value="ECO:0007669"/>
    <property type="project" value="TreeGrafter"/>
</dbReference>
<evidence type="ECO:0000256" key="3">
    <source>
        <dbReference type="ARBA" id="ARBA00022898"/>
    </source>
</evidence>
<dbReference type="GO" id="GO:0030170">
    <property type="term" value="F:pyridoxal phosphate binding"/>
    <property type="evidence" value="ECO:0007669"/>
    <property type="project" value="InterPro"/>
</dbReference>
<dbReference type="GO" id="GO:0006565">
    <property type="term" value="P:L-serine catabolic process"/>
    <property type="evidence" value="ECO:0007669"/>
    <property type="project" value="TreeGrafter"/>
</dbReference>
<dbReference type="EC" id="4.3.1.19" evidence="6"/>
<dbReference type="InterPro" id="IPR001926">
    <property type="entry name" value="TrpB-like_PALP"/>
</dbReference>
<gene>
    <name evidence="6" type="ORF">BQ8482_130024</name>
</gene>
<dbReference type="Proteomes" id="UP000245698">
    <property type="component" value="Unassembled WGS sequence"/>
</dbReference>
<accession>A0A2P9AG57</accession>
<dbReference type="GO" id="GO:0003941">
    <property type="term" value="F:L-serine ammonia-lyase activity"/>
    <property type="evidence" value="ECO:0007669"/>
    <property type="project" value="TreeGrafter"/>
</dbReference>
<evidence type="ECO:0000313" key="7">
    <source>
        <dbReference type="Proteomes" id="UP000245698"/>
    </source>
</evidence>
<dbReference type="Gene3D" id="3.40.50.1100">
    <property type="match status" value="2"/>
</dbReference>
<evidence type="ECO:0000256" key="4">
    <source>
        <dbReference type="ARBA" id="ARBA00023239"/>
    </source>
</evidence>
<dbReference type="AlphaFoldDB" id="A0A2P9AG57"/>
<dbReference type="EMBL" id="FUIG01000019">
    <property type="protein sequence ID" value="SJM30125.1"/>
    <property type="molecule type" value="Genomic_DNA"/>
</dbReference>
<dbReference type="PANTHER" id="PTHR48078:SF6">
    <property type="entry name" value="L-THREONINE DEHYDRATASE CATABOLIC TDCB"/>
    <property type="match status" value="1"/>
</dbReference>
<dbReference type="CDD" id="cd01562">
    <property type="entry name" value="Thr-dehyd"/>
    <property type="match status" value="1"/>
</dbReference>
<dbReference type="GO" id="GO:0006567">
    <property type="term" value="P:L-threonine catabolic process"/>
    <property type="evidence" value="ECO:0007669"/>
    <property type="project" value="TreeGrafter"/>
</dbReference>
<dbReference type="PROSITE" id="PS00165">
    <property type="entry name" value="DEHYDRATASE_SER_THR"/>
    <property type="match status" value="1"/>
</dbReference>
<evidence type="ECO:0000313" key="6">
    <source>
        <dbReference type="EMBL" id="SJM30125.1"/>
    </source>
</evidence>
<dbReference type="PANTHER" id="PTHR48078">
    <property type="entry name" value="THREONINE DEHYDRATASE, MITOCHONDRIAL-RELATED"/>
    <property type="match status" value="1"/>
</dbReference>
<dbReference type="NCBIfam" id="NF005680">
    <property type="entry name" value="PRK07476.1"/>
    <property type="match status" value="1"/>
</dbReference>